<dbReference type="GeneID" id="86941227"/>
<organism evidence="1 2">
    <name type="scientific">Stomatobaculum longum</name>
    <dbReference type="NCBI Taxonomy" id="796942"/>
    <lineage>
        <taxon>Bacteria</taxon>
        <taxon>Bacillati</taxon>
        <taxon>Bacillota</taxon>
        <taxon>Clostridia</taxon>
        <taxon>Lachnospirales</taxon>
        <taxon>Lachnospiraceae</taxon>
        <taxon>Stomatobaculum</taxon>
    </lineage>
</organism>
<evidence type="ECO:0000313" key="2">
    <source>
        <dbReference type="Proteomes" id="UP000018466"/>
    </source>
</evidence>
<dbReference type="RefSeq" id="WP_009533320.1">
    <property type="nucleotide sequence ID" value="NZ_CAJPPX010000009.1"/>
</dbReference>
<proteinExistence type="predicted"/>
<reference evidence="1 2" key="1">
    <citation type="submission" date="2011-10" db="EMBL/GenBank/DDBJ databases">
        <title>The Genome Sequence of Lachnospiraceae bacterium ACC2.</title>
        <authorList>
            <consortium name="The Broad Institute Genome Sequencing Platform"/>
            <person name="Earl A."/>
            <person name="Ward D."/>
            <person name="Feldgarden M."/>
            <person name="Gevers D."/>
            <person name="Sizova M."/>
            <person name="Hazen A."/>
            <person name="Epstein S."/>
            <person name="Young S.K."/>
            <person name="Zeng Q."/>
            <person name="Gargeya S."/>
            <person name="Fitzgerald M."/>
            <person name="Haas B."/>
            <person name="Abouelleil A."/>
            <person name="Alvarado L."/>
            <person name="Arachchi H.M."/>
            <person name="Berlin A."/>
            <person name="Brown A."/>
            <person name="Chapman S.B."/>
            <person name="Chen Z."/>
            <person name="Dunbar C."/>
            <person name="Freedman E."/>
            <person name="Gearin G."/>
            <person name="Goldberg J."/>
            <person name="Griggs A."/>
            <person name="Gujja S."/>
            <person name="Heiman D."/>
            <person name="Howarth C."/>
            <person name="Larson L."/>
            <person name="Lui A."/>
            <person name="MacDonald P.J.P."/>
            <person name="Montmayeur A."/>
            <person name="Murphy C."/>
            <person name="Neiman D."/>
            <person name="Pearson M."/>
            <person name="Priest M."/>
            <person name="Roberts A."/>
            <person name="Saif S."/>
            <person name="Shea T."/>
            <person name="Shenoy N."/>
            <person name="Sisk P."/>
            <person name="Stolte C."/>
            <person name="Sykes S."/>
            <person name="Wortman J."/>
            <person name="Nusbaum C."/>
            <person name="Birren B."/>
        </authorList>
    </citation>
    <scope>NUCLEOTIDE SEQUENCE [LARGE SCALE GENOMIC DNA]</scope>
    <source>
        <strain evidence="1 2">ACC2</strain>
    </source>
</reference>
<dbReference type="AlphaFoldDB" id="A0AA36Y4B6"/>
<keyword evidence="2" id="KW-1185">Reference proteome</keyword>
<accession>A0AA36Y4B6</accession>
<gene>
    <name evidence="1" type="ORF">HMPREF9623_01488</name>
</gene>
<sequence length="266" mass="31968">MNVTFRNAGFDYSVKSILLFQTEETASYWSDSLRYFYPEINQNIQALQEREKEDYLRTTMRKIWDRVLPEIEAKECRYHDYFQKYRNQIEDALSDAFELDSRTMFNELLANITLNPICPRFLREEKFDLFYMNSERGALGITLHEVIHYFWFFVWNRHFRDSYDEYETPSLQWILSEMVVESIMSDKRLSTINPYYPREEGACVYSYFLGMKIEGKLILDTLMDLHENHSITAYMEAAYDYCKRHEAEIRQHIRQSENSTAESGTS</sequence>
<evidence type="ECO:0000313" key="1">
    <source>
        <dbReference type="EMBL" id="EHO16314.1"/>
    </source>
</evidence>
<name>A0AA36Y4B6_9FIRM</name>
<dbReference type="EMBL" id="AGEL01000008">
    <property type="protein sequence ID" value="EHO16314.1"/>
    <property type="molecule type" value="Genomic_DNA"/>
</dbReference>
<protein>
    <submittedName>
        <fullName evidence="1">Uncharacterized protein</fullName>
    </submittedName>
</protein>
<comment type="caution">
    <text evidence="1">The sequence shown here is derived from an EMBL/GenBank/DDBJ whole genome shotgun (WGS) entry which is preliminary data.</text>
</comment>
<dbReference type="Proteomes" id="UP000018466">
    <property type="component" value="Unassembled WGS sequence"/>
</dbReference>